<evidence type="ECO:0000256" key="1">
    <source>
        <dbReference type="ARBA" id="ARBA00008372"/>
    </source>
</evidence>
<name>A0A8S9ZTH1_9BILA</name>
<feature type="domain" description="PPM-type phosphatase" evidence="7">
    <location>
        <begin position="71"/>
        <end position="361"/>
    </location>
</feature>
<keyword evidence="4 5" id="KW-0904">Protein phosphatase</keyword>
<organism evidence="8 9">
    <name type="scientific">Meloidogyne graminicola</name>
    <dbReference type="NCBI Taxonomy" id="189291"/>
    <lineage>
        <taxon>Eukaryota</taxon>
        <taxon>Metazoa</taxon>
        <taxon>Ecdysozoa</taxon>
        <taxon>Nematoda</taxon>
        <taxon>Chromadorea</taxon>
        <taxon>Rhabditida</taxon>
        <taxon>Tylenchina</taxon>
        <taxon>Tylenchomorpha</taxon>
        <taxon>Tylenchoidea</taxon>
        <taxon>Meloidogynidae</taxon>
        <taxon>Meloidogyninae</taxon>
        <taxon>Meloidogyne</taxon>
    </lineage>
</organism>
<gene>
    <name evidence="8" type="ORF">Mgra_00004221</name>
</gene>
<dbReference type="SUPFAM" id="SSF53098">
    <property type="entry name" value="Ribonuclease H-like"/>
    <property type="match status" value="1"/>
</dbReference>
<proteinExistence type="inferred from homology"/>
<sequence>MNSNDSISQKRKSNTPIFSLYGSDDEDDGGNGSFISDSEPKRVKADEVDGKTVTFFVGSNTSVESLTANFLLSVCAARKGEREEMQDRHVLIDSFQSQMMGNLMETQGVKGRFAFYALFDGHAGEHAAEYCAKNFVLKFVDVSKKYVNQYFDVTLFEKFIKKIFIETYKSIDDDFLTLAKKSKPTLRDGTTSTTILILNESIFCSNIGDSKAVICRYKPDKKEIMSLQLTVDHSPMIFEERMRIQKAGGSVKDGRVMGILEISRSIGDGQMKSHGVICTPDIKKLTIGLNDIFLILACDGLWKSFTSDSAINFILDCFKRRISLNSNEDETSLWSYICDEICADAIRRGCGDNVSVIIVLFMAFKSKIPIAEINRENIGIVWPQLLNSIQQADIVAIDLEFSGLGDASNKQSFSDRYKAAKETVKTRTILSMGIATFKRKQSNNSRNISYKCKIFDILSLESKPFVADPEAFVFLSSHGFDFNRLFSHGIRYTKSANGRENIFKSLFEEILASGVSLAFHNGFNVILFI</sequence>
<dbReference type="Gene3D" id="3.60.40.10">
    <property type="entry name" value="PPM-type phosphatase domain"/>
    <property type="match status" value="1"/>
</dbReference>
<dbReference type="InterPro" id="IPR006941">
    <property type="entry name" value="RNase_CAF1"/>
</dbReference>
<dbReference type="PROSITE" id="PS51746">
    <property type="entry name" value="PPM_2"/>
    <property type="match status" value="1"/>
</dbReference>
<dbReference type="PANTHER" id="PTHR13832:SF699">
    <property type="entry name" value="INTEGRIN-LINKED KINASE-ASSOCIATED SERINE_THREONINE PHOSPHATASE 2C"/>
    <property type="match status" value="1"/>
</dbReference>
<dbReference type="Pfam" id="PF04857">
    <property type="entry name" value="CAF1"/>
    <property type="match status" value="1"/>
</dbReference>
<dbReference type="GO" id="GO:0004722">
    <property type="term" value="F:protein serine/threonine phosphatase activity"/>
    <property type="evidence" value="ECO:0007669"/>
    <property type="project" value="InterPro"/>
</dbReference>
<dbReference type="InterPro" id="IPR000222">
    <property type="entry name" value="PP2C_BS"/>
</dbReference>
<feature type="region of interest" description="Disordered" evidence="6">
    <location>
        <begin position="1"/>
        <end position="41"/>
    </location>
</feature>
<evidence type="ECO:0000256" key="4">
    <source>
        <dbReference type="ARBA" id="ARBA00022912"/>
    </source>
</evidence>
<dbReference type="EMBL" id="JABEBT010000030">
    <property type="protein sequence ID" value="KAF7636432.1"/>
    <property type="molecule type" value="Genomic_DNA"/>
</dbReference>
<comment type="caution">
    <text evidence="8">The sequence shown here is derived from an EMBL/GenBank/DDBJ whole genome shotgun (WGS) entry which is preliminary data.</text>
</comment>
<accession>A0A8S9ZTH1</accession>
<evidence type="ECO:0000313" key="9">
    <source>
        <dbReference type="Proteomes" id="UP000605970"/>
    </source>
</evidence>
<dbReference type="GO" id="GO:0046872">
    <property type="term" value="F:metal ion binding"/>
    <property type="evidence" value="ECO:0007669"/>
    <property type="project" value="UniProtKB-KW"/>
</dbReference>
<dbReference type="InterPro" id="IPR036397">
    <property type="entry name" value="RNaseH_sf"/>
</dbReference>
<reference evidence="8" key="1">
    <citation type="journal article" date="2020" name="Ecol. Evol.">
        <title>Genome structure and content of the rice root-knot nematode (Meloidogyne graminicola).</title>
        <authorList>
            <person name="Phan N.T."/>
            <person name="Danchin E.G.J."/>
            <person name="Klopp C."/>
            <person name="Perfus-Barbeoch L."/>
            <person name="Kozlowski D.K."/>
            <person name="Koutsovoulos G.D."/>
            <person name="Lopez-Roques C."/>
            <person name="Bouchez O."/>
            <person name="Zahm M."/>
            <person name="Besnard G."/>
            <person name="Bellafiore S."/>
        </authorList>
    </citation>
    <scope>NUCLEOTIDE SEQUENCE</scope>
    <source>
        <strain evidence="8">VN-18</strain>
    </source>
</reference>
<dbReference type="OrthoDB" id="10264738at2759"/>
<dbReference type="SUPFAM" id="SSF81606">
    <property type="entry name" value="PP2C-like"/>
    <property type="match status" value="1"/>
</dbReference>
<dbReference type="Proteomes" id="UP000605970">
    <property type="component" value="Unassembled WGS sequence"/>
</dbReference>
<dbReference type="Gene3D" id="3.30.420.10">
    <property type="entry name" value="Ribonuclease H-like superfamily/Ribonuclease H"/>
    <property type="match status" value="1"/>
</dbReference>
<keyword evidence="2" id="KW-0479">Metal-binding</keyword>
<keyword evidence="9" id="KW-1185">Reference proteome</keyword>
<evidence type="ECO:0000256" key="6">
    <source>
        <dbReference type="SAM" id="MobiDB-lite"/>
    </source>
</evidence>
<dbReference type="InterPro" id="IPR012337">
    <property type="entry name" value="RNaseH-like_sf"/>
</dbReference>
<dbReference type="InterPro" id="IPR015655">
    <property type="entry name" value="PP2C"/>
</dbReference>
<evidence type="ECO:0000256" key="3">
    <source>
        <dbReference type="ARBA" id="ARBA00022801"/>
    </source>
</evidence>
<evidence type="ECO:0000313" key="8">
    <source>
        <dbReference type="EMBL" id="KAF7636432.1"/>
    </source>
</evidence>
<evidence type="ECO:0000256" key="2">
    <source>
        <dbReference type="ARBA" id="ARBA00022723"/>
    </source>
</evidence>
<dbReference type="GO" id="GO:0003676">
    <property type="term" value="F:nucleic acid binding"/>
    <property type="evidence" value="ECO:0007669"/>
    <property type="project" value="InterPro"/>
</dbReference>
<dbReference type="CDD" id="cd00143">
    <property type="entry name" value="PP2Cc"/>
    <property type="match status" value="1"/>
</dbReference>
<dbReference type="PROSITE" id="PS01032">
    <property type="entry name" value="PPM_1"/>
    <property type="match status" value="1"/>
</dbReference>
<dbReference type="AlphaFoldDB" id="A0A8S9ZTH1"/>
<evidence type="ECO:0000259" key="7">
    <source>
        <dbReference type="PROSITE" id="PS51746"/>
    </source>
</evidence>
<dbReference type="PANTHER" id="PTHR13832">
    <property type="entry name" value="PROTEIN PHOSPHATASE 2C"/>
    <property type="match status" value="1"/>
</dbReference>
<protein>
    <submittedName>
        <fullName evidence="8">PPM-type phosphatase domain-containing protein</fullName>
    </submittedName>
</protein>
<comment type="similarity">
    <text evidence="5">Belongs to the PP2C family.</text>
</comment>
<dbReference type="InterPro" id="IPR001932">
    <property type="entry name" value="PPM-type_phosphatase-like_dom"/>
</dbReference>
<keyword evidence="3 5" id="KW-0378">Hydrolase</keyword>
<dbReference type="SMART" id="SM00332">
    <property type="entry name" value="PP2Cc"/>
    <property type="match status" value="1"/>
</dbReference>
<dbReference type="InterPro" id="IPR036457">
    <property type="entry name" value="PPM-type-like_dom_sf"/>
</dbReference>
<dbReference type="Pfam" id="PF00481">
    <property type="entry name" value="PP2C"/>
    <property type="match status" value="1"/>
</dbReference>
<evidence type="ECO:0000256" key="5">
    <source>
        <dbReference type="RuleBase" id="RU003465"/>
    </source>
</evidence>
<comment type="similarity">
    <text evidence="1">Belongs to the CAF1 family.</text>
</comment>